<dbReference type="PROSITE" id="PS50893">
    <property type="entry name" value="ABC_TRANSPORTER_2"/>
    <property type="match status" value="1"/>
</dbReference>
<evidence type="ECO:0000256" key="1">
    <source>
        <dbReference type="ARBA" id="ARBA00004651"/>
    </source>
</evidence>
<feature type="transmembrane region" description="Helical" evidence="7">
    <location>
        <begin position="20"/>
        <end position="41"/>
    </location>
</feature>
<dbReference type="PANTHER" id="PTHR43394:SF1">
    <property type="entry name" value="ATP-BINDING CASSETTE SUB-FAMILY B MEMBER 10, MITOCHONDRIAL"/>
    <property type="match status" value="1"/>
</dbReference>
<dbReference type="GO" id="GO:0015421">
    <property type="term" value="F:ABC-type oligopeptide transporter activity"/>
    <property type="evidence" value="ECO:0007669"/>
    <property type="project" value="TreeGrafter"/>
</dbReference>
<gene>
    <name evidence="10" type="ORF">BW731_05115</name>
</gene>
<feature type="transmembrane region" description="Helical" evidence="7">
    <location>
        <begin position="53"/>
        <end position="73"/>
    </location>
</feature>
<name>A0A1V4DGF3_9ENTE</name>
<keyword evidence="2 7" id="KW-0812">Transmembrane</keyword>
<dbReference type="InterPro" id="IPR036640">
    <property type="entry name" value="ABC1_TM_sf"/>
</dbReference>
<feature type="transmembrane region" description="Helical" evidence="7">
    <location>
        <begin position="274"/>
        <end position="298"/>
    </location>
</feature>
<evidence type="ECO:0000256" key="7">
    <source>
        <dbReference type="SAM" id="Phobius"/>
    </source>
</evidence>
<keyword evidence="5 7" id="KW-1133">Transmembrane helix</keyword>
<evidence type="ECO:0000313" key="11">
    <source>
        <dbReference type="Proteomes" id="UP000189970"/>
    </source>
</evidence>
<dbReference type="Gene3D" id="3.40.50.300">
    <property type="entry name" value="P-loop containing nucleotide triphosphate hydrolases"/>
    <property type="match status" value="1"/>
</dbReference>
<dbReference type="InterPro" id="IPR027417">
    <property type="entry name" value="P-loop_NTPase"/>
</dbReference>
<comment type="caution">
    <text evidence="10">The sequence shown here is derived from an EMBL/GenBank/DDBJ whole genome shotgun (WGS) entry which is preliminary data.</text>
</comment>
<dbReference type="InterPro" id="IPR039421">
    <property type="entry name" value="Type_1_exporter"/>
</dbReference>
<dbReference type="AlphaFoldDB" id="A0A1V4DGF3"/>
<feature type="transmembrane region" description="Helical" evidence="7">
    <location>
        <begin position="246"/>
        <end position="268"/>
    </location>
</feature>
<keyword evidence="11" id="KW-1185">Reference proteome</keyword>
<dbReference type="PANTHER" id="PTHR43394">
    <property type="entry name" value="ATP-DEPENDENT PERMEASE MDL1, MITOCHONDRIAL"/>
    <property type="match status" value="1"/>
</dbReference>
<organism evidence="10 11">
    <name type="scientific">Vagococcus martis</name>
    <dbReference type="NCBI Taxonomy" id="1768210"/>
    <lineage>
        <taxon>Bacteria</taxon>
        <taxon>Bacillati</taxon>
        <taxon>Bacillota</taxon>
        <taxon>Bacilli</taxon>
        <taxon>Lactobacillales</taxon>
        <taxon>Enterococcaceae</taxon>
        <taxon>Vagococcus</taxon>
    </lineage>
</organism>
<evidence type="ECO:0000256" key="3">
    <source>
        <dbReference type="ARBA" id="ARBA00022741"/>
    </source>
</evidence>
<feature type="transmembrane region" description="Helical" evidence="7">
    <location>
        <begin position="157"/>
        <end position="174"/>
    </location>
</feature>
<dbReference type="EMBL" id="MVAB01000001">
    <property type="protein sequence ID" value="OPF87629.1"/>
    <property type="molecule type" value="Genomic_DNA"/>
</dbReference>
<dbReference type="InterPro" id="IPR003593">
    <property type="entry name" value="AAA+_ATPase"/>
</dbReference>
<comment type="subcellular location">
    <subcellularLocation>
        <location evidence="1">Cell membrane</location>
        <topology evidence="1">Multi-pass membrane protein</topology>
    </subcellularLocation>
</comment>
<dbReference type="Pfam" id="PF00664">
    <property type="entry name" value="ABC_membrane"/>
    <property type="match status" value="1"/>
</dbReference>
<evidence type="ECO:0000313" key="10">
    <source>
        <dbReference type="EMBL" id="OPF87629.1"/>
    </source>
</evidence>
<proteinExistence type="predicted"/>
<dbReference type="PROSITE" id="PS50929">
    <property type="entry name" value="ABC_TM1F"/>
    <property type="match status" value="1"/>
</dbReference>
<dbReference type="Pfam" id="PF00005">
    <property type="entry name" value="ABC_tran"/>
    <property type="match status" value="1"/>
</dbReference>
<dbReference type="SUPFAM" id="SSF90123">
    <property type="entry name" value="ABC transporter transmembrane region"/>
    <property type="match status" value="1"/>
</dbReference>
<keyword evidence="6 7" id="KW-0472">Membrane</keyword>
<feature type="domain" description="ABC transporter" evidence="8">
    <location>
        <begin position="334"/>
        <end position="541"/>
    </location>
</feature>
<evidence type="ECO:0000259" key="9">
    <source>
        <dbReference type="PROSITE" id="PS50929"/>
    </source>
</evidence>
<evidence type="ECO:0000256" key="4">
    <source>
        <dbReference type="ARBA" id="ARBA00022840"/>
    </source>
</evidence>
<accession>A0A1V4DGF3</accession>
<dbReference type="GO" id="GO:0005524">
    <property type="term" value="F:ATP binding"/>
    <property type="evidence" value="ECO:0007669"/>
    <property type="project" value="UniProtKB-KW"/>
</dbReference>
<evidence type="ECO:0000256" key="2">
    <source>
        <dbReference type="ARBA" id="ARBA00022692"/>
    </source>
</evidence>
<feature type="domain" description="ABC transmembrane type-1" evidence="9">
    <location>
        <begin position="25"/>
        <end position="299"/>
    </location>
</feature>
<feature type="transmembrane region" description="Helical" evidence="7">
    <location>
        <begin position="129"/>
        <end position="151"/>
    </location>
</feature>
<evidence type="ECO:0000256" key="5">
    <source>
        <dbReference type="ARBA" id="ARBA00022989"/>
    </source>
</evidence>
<dbReference type="Gene3D" id="1.20.1560.10">
    <property type="entry name" value="ABC transporter type 1, transmembrane domain"/>
    <property type="match status" value="1"/>
</dbReference>
<dbReference type="GO" id="GO:0016887">
    <property type="term" value="F:ATP hydrolysis activity"/>
    <property type="evidence" value="ECO:0007669"/>
    <property type="project" value="InterPro"/>
</dbReference>
<keyword evidence="4" id="KW-0067">ATP-binding</keyword>
<dbReference type="GO" id="GO:0005886">
    <property type="term" value="C:plasma membrane"/>
    <property type="evidence" value="ECO:0007669"/>
    <property type="project" value="UniProtKB-SubCell"/>
</dbReference>
<dbReference type="SUPFAM" id="SSF52540">
    <property type="entry name" value="P-loop containing nucleoside triphosphate hydrolases"/>
    <property type="match status" value="1"/>
</dbReference>
<dbReference type="Proteomes" id="UP000189970">
    <property type="component" value="Unassembled WGS sequence"/>
</dbReference>
<evidence type="ECO:0008006" key="12">
    <source>
        <dbReference type="Google" id="ProtNLM"/>
    </source>
</evidence>
<evidence type="ECO:0000259" key="8">
    <source>
        <dbReference type="PROSITE" id="PS50893"/>
    </source>
</evidence>
<dbReference type="SMART" id="SM00382">
    <property type="entry name" value="AAA"/>
    <property type="match status" value="1"/>
</dbReference>
<protein>
    <recommendedName>
        <fullName evidence="12">ABC transporter ATP-binding protein</fullName>
    </recommendedName>
</protein>
<sequence length="541" mass="61191">MRETLDTIKWLLSFIKKIPLRVMTAVLLGVVSYCCVIYIPYVSVTTVVNSSHISNFSWLIFSLVVAVVLRGVARYGEQYMNHFIAFHTLADVRHVLFKKLRTLAPAKLLNRAKGDYIALITSDVEMLEIFFAHTVSPVLIASIMGLGLVIYFSRIHLVLGLIALGVYLLMGVYLPSIQYRQAKQIGDDYKASLSQLNQSVIEMSEGKKDIKQYGLKEQMLQRLRQRGETLNRVSLKKTGQLRNIQWYMELIMALGMIWFVLFGIVLSVQPDKLIIASVVFVSSFGPFIPLSMLGNELLSTFSSAKRLKQVMAEEPAVLEITQADSLYKDDFAQLSVNDVSFGYVSDKLILEDVTLEFPKTGFIGVQGESGRGKSTLLYLLMRFFDTLKGDVAINERNIKEINTRDVYSIEGYMSQTTDLFTGTIRENIGLGLSDASDEMIEEAAKKASVHEWIMSLPNGYETEIKQGKRDMSDGEKQRIGLARLFLHDSPVMILDEPTSHLDYLNEQIILRAIEKERHQRLIVMVSHRDTSLTQADEIINL</sequence>
<dbReference type="InterPro" id="IPR011527">
    <property type="entry name" value="ABC1_TM_dom"/>
</dbReference>
<keyword evidence="3" id="KW-0547">Nucleotide-binding</keyword>
<dbReference type="RefSeq" id="WP_158080164.1">
    <property type="nucleotide sequence ID" value="NZ_MVAB01000001.1"/>
</dbReference>
<reference evidence="10 11" key="1">
    <citation type="submission" date="2017-02" db="EMBL/GenBank/DDBJ databases">
        <title>Vagococcus cremeus sp. nov., isolated from the small intestine of a marten, Martes flavigula.</title>
        <authorList>
            <person name="Tak E.J."/>
            <person name="Bae J.-W."/>
        </authorList>
    </citation>
    <scope>NUCLEOTIDE SEQUENCE [LARGE SCALE GENOMIC DNA]</scope>
    <source>
        <strain evidence="10 11">D7T301</strain>
    </source>
</reference>
<evidence type="ECO:0000256" key="6">
    <source>
        <dbReference type="ARBA" id="ARBA00023136"/>
    </source>
</evidence>
<dbReference type="InterPro" id="IPR003439">
    <property type="entry name" value="ABC_transporter-like_ATP-bd"/>
</dbReference>